<dbReference type="Gene3D" id="3.10.180.10">
    <property type="entry name" value="2,3-Dihydroxybiphenyl 1,2-Dioxygenase, domain 1"/>
    <property type="match status" value="1"/>
</dbReference>
<name>A0A7Y6Q4V8_9HYPH</name>
<dbReference type="InterPro" id="IPR029068">
    <property type="entry name" value="Glyas_Bleomycin-R_OHBP_Dase"/>
</dbReference>
<dbReference type="CDD" id="cd07262">
    <property type="entry name" value="VOC_like"/>
    <property type="match status" value="1"/>
</dbReference>
<gene>
    <name evidence="1" type="ORF">HT585_09680</name>
</gene>
<dbReference type="PANTHER" id="PTHR35006">
    <property type="entry name" value="GLYOXALASE FAMILY PROTEIN (AFU_ORTHOLOGUE AFUA_5G14830)"/>
    <property type="match status" value="1"/>
</dbReference>
<dbReference type="SUPFAM" id="SSF54593">
    <property type="entry name" value="Glyoxalase/Bleomycin resistance protein/Dihydroxybiphenyl dioxygenase"/>
    <property type="match status" value="1"/>
</dbReference>
<dbReference type="PANTHER" id="PTHR35006:SF1">
    <property type="entry name" value="BLL2941 PROTEIN"/>
    <property type="match status" value="1"/>
</dbReference>
<proteinExistence type="predicted"/>
<keyword evidence="2" id="KW-1185">Reference proteome</keyword>
<evidence type="ECO:0000313" key="2">
    <source>
        <dbReference type="Proteomes" id="UP000520198"/>
    </source>
</evidence>
<dbReference type="RefSeq" id="WP_176352703.1">
    <property type="nucleotide sequence ID" value="NZ_JABWDU010000002.1"/>
</dbReference>
<accession>A0A7Y6Q4V8</accession>
<reference evidence="1 2" key="1">
    <citation type="submission" date="2020-06" db="EMBL/GenBank/DDBJ databases">
        <authorList>
            <person name="Grouzdev D.S."/>
        </authorList>
    </citation>
    <scope>NUCLEOTIDE SEQUENCE [LARGE SCALE GENOMIC DNA]</scope>
    <source>
        <strain evidence="1 2">HO-A22</strain>
    </source>
</reference>
<protein>
    <submittedName>
        <fullName evidence="1">VOC family protein</fullName>
    </submittedName>
</protein>
<dbReference type="EMBL" id="JABWDU010000002">
    <property type="protein sequence ID" value="NVD39124.1"/>
    <property type="molecule type" value="Genomic_DNA"/>
</dbReference>
<dbReference type="AlphaFoldDB" id="A0A7Y6Q4V8"/>
<sequence>MTVYMTVGALDSDKSNCFYDAALATIGWSKHTDFPGWRAYSEGGAGIGPVLWVCKPFNGEPASAGNGAMVGFMVKSRGEVDAFYEAAMAHGGTDEGAPAARPHYGPTWYAAYMRDPSGNKISVVHND</sequence>
<comment type="caution">
    <text evidence="1">The sequence shown here is derived from an EMBL/GenBank/DDBJ whole genome shotgun (WGS) entry which is preliminary data.</text>
</comment>
<organism evidence="1 2">
    <name type="scientific">Ensifer oleiphilus</name>
    <dbReference type="NCBI Taxonomy" id="2742698"/>
    <lineage>
        <taxon>Bacteria</taxon>
        <taxon>Pseudomonadati</taxon>
        <taxon>Pseudomonadota</taxon>
        <taxon>Alphaproteobacteria</taxon>
        <taxon>Hyphomicrobiales</taxon>
        <taxon>Rhizobiaceae</taxon>
        <taxon>Sinorhizobium/Ensifer group</taxon>
        <taxon>Ensifer</taxon>
    </lineage>
</organism>
<dbReference type="Proteomes" id="UP000520198">
    <property type="component" value="Unassembled WGS sequence"/>
</dbReference>
<evidence type="ECO:0000313" key="1">
    <source>
        <dbReference type="EMBL" id="NVD39124.1"/>
    </source>
</evidence>